<dbReference type="EMBL" id="BK014762">
    <property type="protein sequence ID" value="DAD74649.1"/>
    <property type="molecule type" value="Genomic_DNA"/>
</dbReference>
<reference evidence="1" key="1">
    <citation type="journal article" date="2021" name="Proc. Natl. Acad. Sci. U.S.A.">
        <title>A Catalog of Tens of Thousands of Viruses from Human Metagenomes Reveals Hidden Associations with Chronic Diseases.</title>
        <authorList>
            <person name="Tisza M.J."/>
            <person name="Buck C.B."/>
        </authorList>
    </citation>
    <scope>NUCLEOTIDE SEQUENCE</scope>
    <source>
        <strain evidence="1">CtZgq1</strain>
    </source>
</reference>
<protein>
    <submittedName>
        <fullName evidence="1">Uncharacterized protein</fullName>
    </submittedName>
</protein>
<name>A0A8S5LX84_9CAUD</name>
<proteinExistence type="predicted"/>
<organism evidence="1">
    <name type="scientific">Myoviridae sp. ctZgq1</name>
    <dbReference type="NCBI Taxonomy" id="2826666"/>
    <lineage>
        <taxon>Viruses</taxon>
        <taxon>Duplodnaviria</taxon>
        <taxon>Heunggongvirae</taxon>
        <taxon>Uroviricota</taxon>
        <taxon>Caudoviricetes</taxon>
    </lineage>
</organism>
<accession>A0A8S5LX84</accession>
<evidence type="ECO:0000313" key="1">
    <source>
        <dbReference type="EMBL" id="DAD74649.1"/>
    </source>
</evidence>
<sequence length="45" mass="5253">MSRKIASLVARFFWLKINRVGKKCNHNSGRRKKCYIGLYILIGVN</sequence>